<feature type="non-terminal residue" evidence="4">
    <location>
        <position position="1"/>
    </location>
</feature>
<feature type="compositionally biased region" description="Gly residues" evidence="2">
    <location>
        <begin position="180"/>
        <end position="191"/>
    </location>
</feature>
<evidence type="ECO:0000256" key="2">
    <source>
        <dbReference type="SAM" id="MobiDB-lite"/>
    </source>
</evidence>
<dbReference type="AlphaFoldDB" id="A0A2J7PGQ7"/>
<feature type="region of interest" description="Disordered" evidence="2">
    <location>
        <begin position="98"/>
        <end position="118"/>
    </location>
</feature>
<evidence type="ECO:0000313" key="4">
    <source>
        <dbReference type="EMBL" id="PNF15518.1"/>
    </source>
</evidence>
<sequence length="372" mass="41626">HARKNDHLPEERNDIWHIHIDSVPEELVISQVGRSEKEHTLSTKLPRSNEGTGIEESSTDPKLPHLTRLCREKEQFKTHASSNNVTPRKRLGFSDIQTDTPDGGGETSQHTAATKKLKTNTEVPTRTCDPGLDFSVDSTSPRLACLFFKKGNFLSHATNRDISSKEEKTLKPDLTDSVHGGPGSSQFGGSGKKCTPGDEVPERTGDVCLEFSNSSAMTKRKHFRLQKHQMKTHEGRGDITPQKYRNSRFHQTVIREENVESAILSKFKGVPADTMDTETSGPLSHNEEQDALRIHSGTTKQTTRCKYETDVGSAPPGIQRPILKVSEDGYKARDEDISFFDSLIPHIQGISPARKILLRMKTLELIFNFIYN</sequence>
<dbReference type="InterPro" id="IPR004210">
    <property type="entry name" value="BESS_motif"/>
</dbReference>
<gene>
    <name evidence="4" type="ORF">B7P43_G16993</name>
</gene>
<dbReference type="Proteomes" id="UP000235965">
    <property type="component" value="Unassembled WGS sequence"/>
</dbReference>
<comment type="subcellular location">
    <subcellularLocation>
        <location evidence="1">Nucleus</location>
    </subcellularLocation>
</comment>
<feature type="region of interest" description="Disordered" evidence="2">
    <location>
        <begin position="33"/>
        <end position="62"/>
    </location>
</feature>
<name>A0A2J7PGQ7_9NEOP</name>
<organism evidence="4 5">
    <name type="scientific">Cryptotermes secundus</name>
    <dbReference type="NCBI Taxonomy" id="105785"/>
    <lineage>
        <taxon>Eukaryota</taxon>
        <taxon>Metazoa</taxon>
        <taxon>Ecdysozoa</taxon>
        <taxon>Arthropoda</taxon>
        <taxon>Hexapoda</taxon>
        <taxon>Insecta</taxon>
        <taxon>Pterygota</taxon>
        <taxon>Neoptera</taxon>
        <taxon>Polyneoptera</taxon>
        <taxon>Dictyoptera</taxon>
        <taxon>Blattodea</taxon>
        <taxon>Blattoidea</taxon>
        <taxon>Termitoidae</taxon>
        <taxon>Kalotermitidae</taxon>
        <taxon>Cryptotermitinae</taxon>
        <taxon>Cryptotermes</taxon>
    </lineage>
</organism>
<evidence type="ECO:0000313" key="5">
    <source>
        <dbReference type="Proteomes" id="UP000235965"/>
    </source>
</evidence>
<keyword evidence="1" id="KW-0539">Nucleus</keyword>
<comment type="caution">
    <text evidence="4">The sequence shown here is derived from an EMBL/GenBank/DDBJ whole genome shotgun (WGS) entry which is preliminary data.</text>
</comment>
<accession>A0A2J7PGQ7</accession>
<dbReference type="InParanoid" id="A0A2J7PGQ7"/>
<protein>
    <recommendedName>
        <fullName evidence="3">BESS domain-containing protein</fullName>
    </recommendedName>
</protein>
<feature type="region of interest" description="Disordered" evidence="2">
    <location>
        <begin position="161"/>
        <end position="199"/>
    </location>
</feature>
<evidence type="ECO:0000256" key="1">
    <source>
        <dbReference type="PROSITE-ProRule" id="PRU00371"/>
    </source>
</evidence>
<dbReference type="GO" id="GO:0005634">
    <property type="term" value="C:nucleus"/>
    <property type="evidence" value="ECO:0007669"/>
    <property type="project" value="UniProtKB-SubCell"/>
</dbReference>
<proteinExistence type="predicted"/>
<dbReference type="EMBL" id="NEVH01025173">
    <property type="protein sequence ID" value="PNF15518.1"/>
    <property type="molecule type" value="Genomic_DNA"/>
</dbReference>
<reference evidence="4 5" key="1">
    <citation type="submission" date="2017-12" db="EMBL/GenBank/DDBJ databases">
        <title>Hemimetabolous genomes reveal molecular basis of termite eusociality.</title>
        <authorList>
            <person name="Harrison M.C."/>
            <person name="Jongepier E."/>
            <person name="Robertson H.M."/>
            <person name="Arning N."/>
            <person name="Bitard-Feildel T."/>
            <person name="Chao H."/>
            <person name="Childers C.P."/>
            <person name="Dinh H."/>
            <person name="Doddapaneni H."/>
            <person name="Dugan S."/>
            <person name="Gowin J."/>
            <person name="Greiner C."/>
            <person name="Han Y."/>
            <person name="Hu H."/>
            <person name="Hughes D.S.T."/>
            <person name="Huylmans A.-K."/>
            <person name="Kemena C."/>
            <person name="Kremer L.P.M."/>
            <person name="Lee S.L."/>
            <person name="Lopez-Ezquerra A."/>
            <person name="Mallet L."/>
            <person name="Monroy-Kuhn J.M."/>
            <person name="Moser A."/>
            <person name="Murali S.C."/>
            <person name="Muzny D.M."/>
            <person name="Otani S."/>
            <person name="Piulachs M.-D."/>
            <person name="Poelchau M."/>
            <person name="Qu J."/>
            <person name="Schaub F."/>
            <person name="Wada-Katsumata A."/>
            <person name="Worley K.C."/>
            <person name="Xie Q."/>
            <person name="Ylla G."/>
            <person name="Poulsen M."/>
            <person name="Gibbs R.A."/>
            <person name="Schal C."/>
            <person name="Richards S."/>
            <person name="Belles X."/>
            <person name="Korb J."/>
            <person name="Bornberg-Bauer E."/>
        </authorList>
    </citation>
    <scope>NUCLEOTIDE SEQUENCE [LARGE SCALE GENOMIC DNA]</scope>
    <source>
        <tissue evidence="4">Whole body</tissue>
    </source>
</reference>
<keyword evidence="5" id="KW-1185">Reference proteome</keyword>
<dbReference type="Pfam" id="PF02944">
    <property type="entry name" value="BESS"/>
    <property type="match status" value="1"/>
</dbReference>
<feature type="compositionally biased region" description="Basic and acidic residues" evidence="2">
    <location>
        <begin position="161"/>
        <end position="176"/>
    </location>
</feature>
<evidence type="ECO:0000259" key="3">
    <source>
        <dbReference type="PROSITE" id="PS51031"/>
    </source>
</evidence>
<dbReference type="GO" id="GO:0003677">
    <property type="term" value="F:DNA binding"/>
    <property type="evidence" value="ECO:0007669"/>
    <property type="project" value="InterPro"/>
</dbReference>
<feature type="compositionally biased region" description="Polar residues" evidence="2">
    <location>
        <begin position="42"/>
        <end position="51"/>
    </location>
</feature>
<feature type="domain" description="BESS" evidence="3">
    <location>
        <begin position="333"/>
        <end position="372"/>
    </location>
</feature>
<dbReference type="PROSITE" id="PS51031">
    <property type="entry name" value="BESS"/>
    <property type="match status" value="1"/>
</dbReference>
<dbReference type="OrthoDB" id="6629629at2759"/>